<proteinExistence type="predicted"/>
<evidence type="ECO:0000313" key="3">
    <source>
        <dbReference type="EMBL" id="CAD6249937.1"/>
    </source>
</evidence>
<feature type="region of interest" description="Disordered" evidence="2">
    <location>
        <begin position="398"/>
        <end position="433"/>
    </location>
</feature>
<feature type="compositionally biased region" description="Basic residues" evidence="2">
    <location>
        <begin position="1"/>
        <end position="10"/>
    </location>
</feature>
<keyword evidence="1" id="KW-0175">Coiled coil</keyword>
<dbReference type="Proteomes" id="UP000604825">
    <property type="component" value="Unassembled WGS sequence"/>
</dbReference>
<evidence type="ECO:0000256" key="1">
    <source>
        <dbReference type="SAM" id="Coils"/>
    </source>
</evidence>
<evidence type="ECO:0000256" key="2">
    <source>
        <dbReference type="SAM" id="MobiDB-lite"/>
    </source>
</evidence>
<keyword evidence="4" id="KW-1185">Reference proteome</keyword>
<feature type="region of interest" description="Disordered" evidence="2">
    <location>
        <begin position="1"/>
        <end position="52"/>
    </location>
</feature>
<dbReference type="GO" id="GO:0032196">
    <property type="term" value="P:transposition"/>
    <property type="evidence" value="ECO:0007669"/>
    <property type="project" value="InterPro"/>
</dbReference>
<dbReference type="EMBL" id="CAJGYO010000008">
    <property type="protein sequence ID" value="CAD6249937.1"/>
    <property type="molecule type" value="Genomic_DNA"/>
</dbReference>
<feature type="compositionally biased region" description="Polar residues" evidence="2">
    <location>
        <begin position="11"/>
        <end position="35"/>
    </location>
</feature>
<evidence type="ECO:0000313" key="4">
    <source>
        <dbReference type="Proteomes" id="UP000604825"/>
    </source>
</evidence>
<feature type="coiled-coil region" evidence="1">
    <location>
        <begin position="350"/>
        <end position="387"/>
    </location>
</feature>
<dbReference type="PANTHER" id="PTHR33157">
    <property type="entry name" value="AUTONOMOUS TRANSPOSABLE ELEMENT EN-1 MOSAIC PROTEIN-RELATED"/>
    <property type="match status" value="1"/>
</dbReference>
<organism evidence="3 4">
    <name type="scientific">Miscanthus lutarioriparius</name>
    <dbReference type="NCBI Taxonomy" id="422564"/>
    <lineage>
        <taxon>Eukaryota</taxon>
        <taxon>Viridiplantae</taxon>
        <taxon>Streptophyta</taxon>
        <taxon>Embryophyta</taxon>
        <taxon>Tracheophyta</taxon>
        <taxon>Spermatophyta</taxon>
        <taxon>Magnoliopsida</taxon>
        <taxon>Liliopsida</taxon>
        <taxon>Poales</taxon>
        <taxon>Poaceae</taxon>
        <taxon>PACMAD clade</taxon>
        <taxon>Panicoideae</taxon>
        <taxon>Andropogonodae</taxon>
        <taxon>Andropogoneae</taxon>
        <taxon>Saccharinae</taxon>
        <taxon>Miscanthus</taxon>
    </lineage>
</organism>
<dbReference type="AlphaFoldDB" id="A0A811PYF2"/>
<reference evidence="3" key="1">
    <citation type="submission" date="2020-10" db="EMBL/GenBank/DDBJ databases">
        <authorList>
            <person name="Han B."/>
            <person name="Lu T."/>
            <person name="Zhao Q."/>
            <person name="Huang X."/>
            <person name="Zhao Y."/>
        </authorList>
    </citation>
    <scope>NUCLEOTIDE SEQUENCE</scope>
</reference>
<dbReference type="OrthoDB" id="696191at2759"/>
<dbReference type="PANTHER" id="PTHR33157:SF5">
    <property type="entry name" value="OS09G0314100 PROTEIN"/>
    <property type="match status" value="1"/>
</dbReference>
<feature type="compositionally biased region" description="Low complexity" evidence="2">
    <location>
        <begin position="416"/>
        <end position="427"/>
    </location>
</feature>
<protein>
    <submittedName>
        <fullName evidence="3">Uncharacterized protein</fullName>
    </submittedName>
</protein>
<sequence length="433" mass="47857">MVHSIRHTRRVANSNAAQTNEGSRTAGDASQTTTVVEAPPIEPPKKDEGSQGLEQNLNNLHVVLKWLLNQVVTNNLVIFTTCHLTNTLLSLGSYLEENIQRLFQVAAGDQQDADCVLEGLLKKRVKDMMYQVRVDAVKQYYREIKHIEIKDAIACHIDLEYEQYKQGKLEWLNDEVWLLLCAYWCSDDYKVKCKRGQTSRSSNEDIAQNRGGSRPFIETQQVLEANFGPQKATPINTFATMKSGLKSLDSNGRCGPISSRKAQTRMDDYLAAVKRIECVNGEDGDAADMEVDGHEVEQQQYLNGKALYDVSSGGPRKHGRLAIANGAVKSSDVRAAGRERSVRPSNSMTMQNMSCEMEQLRLANGRLEQENHEKDNALEQNKVLVDLATGCSHAASESANNANDVGHTNGDLHAANVGNNQGSNNNGDHASIM</sequence>
<comment type="caution">
    <text evidence="3">The sequence shown here is derived from an EMBL/GenBank/DDBJ whole genome shotgun (WGS) entry which is preliminary data.</text>
</comment>
<name>A0A811PYF2_9POAL</name>
<accession>A0A811PYF2</accession>
<dbReference type="InterPro" id="IPR039266">
    <property type="entry name" value="EN-1/SPM"/>
</dbReference>
<gene>
    <name evidence="3" type="ORF">NCGR_LOCUS33735</name>
</gene>